<organism evidence="7 8">
    <name type="scientific">Corynebacterium falsenii</name>
    <dbReference type="NCBI Taxonomy" id="108486"/>
    <lineage>
        <taxon>Bacteria</taxon>
        <taxon>Bacillati</taxon>
        <taxon>Actinomycetota</taxon>
        <taxon>Actinomycetes</taxon>
        <taxon>Mycobacteriales</taxon>
        <taxon>Corynebacteriaceae</taxon>
        <taxon>Corynebacterium</taxon>
    </lineage>
</organism>
<reference evidence="7 8" key="1">
    <citation type="submission" date="2018-09" db="EMBL/GenBank/DDBJ databases">
        <title>Optimization and identification of Corynebacterium falsenii FN1-14 from fish paste.</title>
        <authorList>
            <person name="Daroonpunt R."/>
            <person name="Tanasupawat S."/>
        </authorList>
    </citation>
    <scope>NUCLEOTIDE SEQUENCE [LARGE SCALE GENOMIC DNA]</scope>
    <source>
        <strain evidence="7 8">FN1-14</strain>
    </source>
</reference>
<comment type="similarity">
    <text evidence="1">Belongs to the SbcD family.</text>
</comment>
<dbReference type="SUPFAM" id="SSF56300">
    <property type="entry name" value="Metallo-dependent phosphatases"/>
    <property type="match status" value="1"/>
</dbReference>
<gene>
    <name evidence="7" type="ORF">D3M95_07510</name>
</gene>
<evidence type="ECO:0000313" key="8">
    <source>
        <dbReference type="Proteomes" id="UP000285278"/>
    </source>
</evidence>
<dbReference type="GO" id="GO:0004527">
    <property type="term" value="F:exonuclease activity"/>
    <property type="evidence" value="ECO:0007669"/>
    <property type="project" value="UniProtKB-KW"/>
</dbReference>
<dbReference type="Pfam" id="PF00149">
    <property type="entry name" value="Metallophos"/>
    <property type="match status" value="1"/>
</dbReference>
<comment type="caution">
    <text evidence="7">The sequence shown here is derived from an EMBL/GenBank/DDBJ whole genome shotgun (WGS) entry which is preliminary data.</text>
</comment>
<keyword evidence="8" id="KW-1185">Reference proteome</keyword>
<dbReference type="CDD" id="cd00840">
    <property type="entry name" value="MPP_Mre11_N"/>
    <property type="match status" value="1"/>
</dbReference>
<dbReference type="InterPro" id="IPR050535">
    <property type="entry name" value="DNA_Repair-Maintenance_Comp"/>
</dbReference>
<dbReference type="Proteomes" id="UP000285278">
    <property type="component" value="Unassembled WGS sequence"/>
</dbReference>
<protein>
    <recommendedName>
        <fullName evidence="2">Nuclease SbcCD subunit D</fullName>
    </recommendedName>
</protein>
<dbReference type="InterPro" id="IPR041796">
    <property type="entry name" value="Mre11_N"/>
</dbReference>
<sequence length="407" mass="43722">MTDSTTVRILHTSDWQLGMTRWFLEGEAQARFTEDRIQAVGTLLQIAEDKQCDAVVVAGDVFDDNLLAPSVFSRTIQQLANAKVPVFLLPGNHDPLDASSVYHRDNLLQLDAITVLDDSSVHEVPPRAGGLPVEIVGAPLTSKSADEGLVAKALRNLDPITDARARVIVGHGAVSSFGGSDAFDVIDIPTATQACRDRIADYVALGDTHSTQALNSDETVWYSGSHEVTDFREQDGGGENNSGNVLLVEITVDADRPERQATVATTQIPVGTWTFQAVDAQVNSLDDVNAFLDDLRQLPNHSTTVIKYGLTGTLSIAAAAALDEGIDELKPGFAALYPRHSRTDVQVIPDDEEFSEGLLGQGFVGQAARELRDMAQSESSGGDAEQARIAQDALRLLLRLSHKASNS</sequence>
<dbReference type="RefSeq" id="WP_119664918.1">
    <property type="nucleotide sequence ID" value="NZ_QXJK01000007.1"/>
</dbReference>
<dbReference type="OrthoDB" id="9773856at2"/>
<evidence type="ECO:0000256" key="5">
    <source>
        <dbReference type="ARBA" id="ARBA00022839"/>
    </source>
</evidence>
<dbReference type="EMBL" id="QXJK01000007">
    <property type="protein sequence ID" value="RIX34398.1"/>
    <property type="molecule type" value="Genomic_DNA"/>
</dbReference>
<dbReference type="PIRSF" id="PIRSF033093">
    <property type="entry name" value="UCP_ML1119"/>
    <property type="match status" value="1"/>
</dbReference>
<dbReference type="InterPro" id="IPR014577">
    <property type="entry name" value="UCP033093_metalloPase"/>
</dbReference>
<keyword evidence="4" id="KW-0378">Hydrolase</keyword>
<dbReference type="Gene3D" id="3.60.21.10">
    <property type="match status" value="1"/>
</dbReference>
<dbReference type="STRING" id="1451189.CFAL_07480"/>
<accession>A0A418Q6A0</accession>
<feature type="domain" description="Calcineurin-like phosphoesterase" evidence="6">
    <location>
        <begin position="8"/>
        <end position="209"/>
    </location>
</feature>
<evidence type="ECO:0000313" key="7">
    <source>
        <dbReference type="EMBL" id="RIX34398.1"/>
    </source>
</evidence>
<evidence type="ECO:0000256" key="1">
    <source>
        <dbReference type="ARBA" id="ARBA00010555"/>
    </source>
</evidence>
<evidence type="ECO:0000256" key="2">
    <source>
        <dbReference type="ARBA" id="ARBA00013365"/>
    </source>
</evidence>
<evidence type="ECO:0000259" key="6">
    <source>
        <dbReference type="Pfam" id="PF00149"/>
    </source>
</evidence>
<proteinExistence type="inferred from homology"/>
<dbReference type="InterPro" id="IPR029052">
    <property type="entry name" value="Metallo-depent_PP-like"/>
</dbReference>
<dbReference type="InterPro" id="IPR004843">
    <property type="entry name" value="Calcineurin-like_PHP"/>
</dbReference>
<dbReference type="PANTHER" id="PTHR30337:SF0">
    <property type="entry name" value="NUCLEASE SBCCD SUBUNIT D"/>
    <property type="match status" value="1"/>
</dbReference>
<dbReference type="AlphaFoldDB" id="A0A418Q6A0"/>
<keyword evidence="3" id="KW-0540">Nuclease</keyword>
<keyword evidence="5 7" id="KW-0269">Exonuclease</keyword>
<evidence type="ECO:0000256" key="4">
    <source>
        <dbReference type="ARBA" id="ARBA00022801"/>
    </source>
</evidence>
<name>A0A418Q6A0_9CORY</name>
<dbReference type="PANTHER" id="PTHR30337">
    <property type="entry name" value="COMPONENT OF ATP-DEPENDENT DSDNA EXONUCLEASE"/>
    <property type="match status" value="1"/>
</dbReference>
<evidence type="ECO:0000256" key="3">
    <source>
        <dbReference type="ARBA" id="ARBA00022722"/>
    </source>
</evidence>